<dbReference type="Gene3D" id="2.60.40.10">
    <property type="entry name" value="Immunoglobulins"/>
    <property type="match status" value="1"/>
</dbReference>
<dbReference type="InterPro" id="IPR013783">
    <property type="entry name" value="Ig-like_fold"/>
</dbReference>
<organism evidence="1 2">
    <name type="scientific">Alligator mississippiensis</name>
    <name type="common">American alligator</name>
    <dbReference type="NCBI Taxonomy" id="8496"/>
    <lineage>
        <taxon>Eukaryota</taxon>
        <taxon>Metazoa</taxon>
        <taxon>Chordata</taxon>
        <taxon>Craniata</taxon>
        <taxon>Vertebrata</taxon>
        <taxon>Euteleostomi</taxon>
        <taxon>Archelosauria</taxon>
        <taxon>Archosauria</taxon>
        <taxon>Crocodylia</taxon>
        <taxon>Alligatoridae</taxon>
        <taxon>Alligatorinae</taxon>
        <taxon>Alligator</taxon>
    </lineage>
</organism>
<dbReference type="AlphaFoldDB" id="A0A151PGI3"/>
<gene>
    <name evidence="1" type="ORF">Y1Q_0010590</name>
</gene>
<sequence length="102" mass="11741">MSLRCSYATASTLGYCLYWYRQHQSRALQYILFRGTKEVSSSSDTAEFAHERFSSQADENRTELVIRALELADTALQEAQRERDAGGPYKNPLCLHTLRSRF</sequence>
<dbReference type="InterPro" id="IPR036179">
    <property type="entry name" value="Ig-like_dom_sf"/>
</dbReference>
<reference evidence="1 2" key="1">
    <citation type="journal article" date="2012" name="Genome Biol.">
        <title>Sequencing three crocodilian genomes to illuminate the evolution of archosaurs and amniotes.</title>
        <authorList>
            <person name="St John J.A."/>
            <person name="Braun E.L."/>
            <person name="Isberg S.R."/>
            <person name="Miles L.G."/>
            <person name="Chong A.Y."/>
            <person name="Gongora J."/>
            <person name="Dalzell P."/>
            <person name="Moran C."/>
            <person name="Bed'hom B."/>
            <person name="Abzhanov A."/>
            <person name="Burgess S.C."/>
            <person name="Cooksey A.M."/>
            <person name="Castoe T.A."/>
            <person name="Crawford N.G."/>
            <person name="Densmore L.D."/>
            <person name="Drew J.C."/>
            <person name="Edwards S.V."/>
            <person name="Faircloth B.C."/>
            <person name="Fujita M.K."/>
            <person name="Greenwold M.J."/>
            <person name="Hoffmann F.G."/>
            <person name="Howard J.M."/>
            <person name="Iguchi T."/>
            <person name="Janes D.E."/>
            <person name="Khan S.Y."/>
            <person name="Kohno S."/>
            <person name="de Koning A.J."/>
            <person name="Lance S.L."/>
            <person name="McCarthy F.M."/>
            <person name="McCormack J.E."/>
            <person name="Merchant M.E."/>
            <person name="Peterson D.G."/>
            <person name="Pollock D.D."/>
            <person name="Pourmand N."/>
            <person name="Raney B.J."/>
            <person name="Roessler K.A."/>
            <person name="Sanford J.R."/>
            <person name="Sawyer R.H."/>
            <person name="Schmidt C.J."/>
            <person name="Triplett E.W."/>
            <person name="Tuberville T.D."/>
            <person name="Venegas-Anaya M."/>
            <person name="Howard J.T."/>
            <person name="Jarvis E.D."/>
            <person name="Guillette L.J.Jr."/>
            <person name="Glenn T.C."/>
            <person name="Green R.E."/>
            <person name="Ray D.A."/>
        </authorList>
    </citation>
    <scope>NUCLEOTIDE SEQUENCE [LARGE SCALE GENOMIC DNA]</scope>
    <source>
        <strain evidence="1">KSC_2009_1</strain>
    </source>
</reference>
<evidence type="ECO:0000313" key="2">
    <source>
        <dbReference type="Proteomes" id="UP000050525"/>
    </source>
</evidence>
<dbReference type="EMBL" id="AKHW03000242">
    <property type="protein sequence ID" value="KYO48211.1"/>
    <property type="molecule type" value="Genomic_DNA"/>
</dbReference>
<proteinExistence type="predicted"/>
<accession>A0A151PGI3</accession>
<dbReference type="Proteomes" id="UP000050525">
    <property type="component" value="Unassembled WGS sequence"/>
</dbReference>
<evidence type="ECO:0000313" key="1">
    <source>
        <dbReference type="EMBL" id="KYO48211.1"/>
    </source>
</evidence>
<protein>
    <submittedName>
        <fullName evidence="1">Uncharacterized protein</fullName>
    </submittedName>
</protein>
<name>A0A151PGI3_ALLMI</name>
<keyword evidence="2" id="KW-1185">Reference proteome</keyword>
<comment type="caution">
    <text evidence="1">The sequence shown here is derived from an EMBL/GenBank/DDBJ whole genome shotgun (WGS) entry which is preliminary data.</text>
</comment>
<dbReference type="SUPFAM" id="SSF48726">
    <property type="entry name" value="Immunoglobulin"/>
    <property type="match status" value="1"/>
</dbReference>